<feature type="region of interest" description="Disordered" evidence="1">
    <location>
        <begin position="51"/>
        <end position="74"/>
    </location>
</feature>
<name>A0A9N9HIK9_9GLOM</name>
<proteinExistence type="predicted"/>
<protein>
    <submittedName>
        <fullName evidence="2">7958_t:CDS:1</fullName>
    </submittedName>
</protein>
<evidence type="ECO:0000313" key="3">
    <source>
        <dbReference type="Proteomes" id="UP000789508"/>
    </source>
</evidence>
<organism evidence="2 3">
    <name type="scientific">Ambispora leptoticha</name>
    <dbReference type="NCBI Taxonomy" id="144679"/>
    <lineage>
        <taxon>Eukaryota</taxon>
        <taxon>Fungi</taxon>
        <taxon>Fungi incertae sedis</taxon>
        <taxon>Mucoromycota</taxon>
        <taxon>Glomeromycotina</taxon>
        <taxon>Glomeromycetes</taxon>
        <taxon>Archaeosporales</taxon>
        <taxon>Ambisporaceae</taxon>
        <taxon>Ambispora</taxon>
    </lineage>
</organism>
<comment type="caution">
    <text evidence="2">The sequence shown here is derived from an EMBL/GenBank/DDBJ whole genome shotgun (WGS) entry which is preliminary data.</text>
</comment>
<reference evidence="2" key="1">
    <citation type="submission" date="2021-06" db="EMBL/GenBank/DDBJ databases">
        <authorList>
            <person name="Kallberg Y."/>
            <person name="Tangrot J."/>
            <person name="Rosling A."/>
        </authorList>
    </citation>
    <scope>NUCLEOTIDE SEQUENCE</scope>
    <source>
        <strain evidence="2">FL130A</strain>
    </source>
</reference>
<feature type="region of interest" description="Disordered" evidence="1">
    <location>
        <begin position="119"/>
        <end position="143"/>
    </location>
</feature>
<sequence>LWLSFFESLDLNSGAVTDSSPDSRKSTISLFGRKSNDSKVSKSHSVAVSSISSTSFPPPSLNNQHQTPISGSKENFFTPVGFSTPFNSEKMPRLFRRTFSRQVPTPDSLDTNFTPKIVASRSSKGTPYPRPPASITSTNSEYPDMSPPVTIQFSVPPSILLKTPAKEAAKCIVDDVLNMASPVPSTPSELNNASILPESVIKFDENDSDSEFGEFFRL</sequence>
<feature type="non-terminal residue" evidence="2">
    <location>
        <position position="1"/>
    </location>
</feature>
<feature type="compositionally biased region" description="Polar residues" evidence="1">
    <location>
        <begin position="61"/>
        <end position="74"/>
    </location>
</feature>
<keyword evidence="3" id="KW-1185">Reference proteome</keyword>
<dbReference type="Proteomes" id="UP000789508">
    <property type="component" value="Unassembled WGS sequence"/>
</dbReference>
<gene>
    <name evidence="2" type="ORF">ALEPTO_LOCUS11333</name>
</gene>
<dbReference type="OrthoDB" id="5573898at2759"/>
<evidence type="ECO:0000313" key="2">
    <source>
        <dbReference type="EMBL" id="CAG8694650.1"/>
    </source>
</evidence>
<accession>A0A9N9HIK9</accession>
<evidence type="ECO:0000256" key="1">
    <source>
        <dbReference type="SAM" id="MobiDB-lite"/>
    </source>
</evidence>
<dbReference type="AlphaFoldDB" id="A0A9N9HIK9"/>
<dbReference type="EMBL" id="CAJVPS010017690">
    <property type="protein sequence ID" value="CAG8694650.1"/>
    <property type="molecule type" value="Genomic_DNA"/>
</dbReference>